<accession>A0A8E6EYS8</accession>
<evidence type="ECO:0000313" key="2">
    <source>
        <dbReference type="Proteomes" id="UP000676194"/>
    </source>
</evidence>
<protein>
    <submittedName>
        <fullName evidence="1">Uncharacterized protein</fullName>
    </submittedName>
</protein>
<reference evidence="1" key="1">
    <citation type="submission" date="2021-05" db="EMBL/GenBank/DDBJ databases">
        <title>Complete genome sequence of the cellulolytic planctomycete Telmatocola sphagniphila SP2T and characterization of the first cellulase from planctomycetes.</title>
        <authorList>
            <person name="Rakitin A.L."/>
            <person name="Beletsky A.V."/>
            <person name="Naumoff D.G."/>
            <person name="Kulichevskaya I.S."/>
            <person name="Mardanov A.V."/>
            <person name="Ravin N.V."/>
            <person name="Dedysh S.N."/>
        </authorList>
    </citation>
    <scope>NUCLEOTIDE SEQUENCE</scope>
    <source>
        <strain evidence="1">SP2T</strain>
    </source>
</reference>
<keyword evidence="2" id="KW-1185">Reference proteome</keyword>
<dbReference type="KEGG" id="tsph:KIH39_03495"/>
<proteinExistence type="predicted"/>
<dbReference type="EMBL" id="CP074694">
    <property type="protein sequence ID" value="QVL32993.1"/>
    <property type="molecule type" value="Genomic_DNA"/>
</dbReference>
<name>A0A8E6EYS8_9BACT</name>
<evidence type="ECO:0000313" key="1">
    <source>
        <dbReference type="EMBL" id="QVL32993.1"/>
    </source>
</evidence>
<dbReference type="AlphaFoldDB" id="A0A8E6EYS8"/>
<dbReference type="RefSeq" id="WP_213497883.1">
    <property type="nucleotide sequence ID" value="NZ_CP074694.1"/>
</dbReference>
<sequence length="250" mass="27851">MIAYALLAFQFCQLPPVLNAENPAAMGQALRNLLLQKMPTPLLVKDTKWGTQKAFDTIKFDPKHPLTPIKETKMKNDGNWKRLEVEGLNLQNTLVVGVDKVVSPEPGVTRFEVNVRGPIRVTFLQQIWKDGVKLYSGETRARCDVGAILQCEVRSELKFQGLIPELNVKFKILEAKVGYDHLTVEHTLGLGGEAAKMVGNTLVEFVKQIKPSLEKELLEKANAALVKAGKEREFRIALGKLLGEQKKKPG</sequence>
<dbReference type="Proteomes" id="UP000676194">
    <property type="component" value="Chromosome"/>
</dbReference>
<gene>
    <name evidence="1" type="ORF">KIH39_03495</name>
</gene>
<organism evidence="1 2">
    <name type="scientific">Telmatocola sphagniphila</name>
    <dbReference type="NCBI Taxonomy" id="1123043"/>
    <lineage>
        <taxon>Bacteria</taxon>
        <taxon>Pseudomonadati</taxon>
        <taxon>Planctomycetota</taxon>
        <taxon>Planctomycetia</taxon>
        <taxon>Gemmatales</taxon>
        <taxon>Gemmataceae</taxon>
    </lineage>
</organism>